<gene>
    <name evidence="2" type="ORF">LOM8899_02290</name>
</gene>
<dbReference type="InterPro" id="IPR036237">
    <property type="entry name" value="Xyl_isomerase-like_sf"/>
</dbReference>
<keyword evidence="2" id="KW-0413">Isomerase</keyword>
<dbReference type="OrthoDB" id="9798407at2"/>
<dbReference type="PANTHER" id="PTHR12110">
    <property type="entry name" value="HYDROXYPYRUVATE ISOMERASE"/>
    <property type="match status" value="1"/>
</dbReference>
<dbReference type="GO" id="GO:0016853">
    <property type="term" value="F:isomerase activity"/>
    <property type="evidence" value="ECO:0007669"/>
    <property type="project" value="UniProtKB-KW"/>
</dbReference>
<proteinExistence type="predicted"/>
<dbReference type="EMBL" id="FXZK01000004">
    <property type="protein sequence ID" value="SMY08141.1"/>
    <property type="molecule type" value="Genomic_DNA"/>
</dbReference>
<keyword evidence="3" id="KW-1185">Reference proteome</keyword>
<reference evidence="2 3" key="1">
    <citation type="submission" date="2017-05" db="EMBL/GenBank/DDBJ databases">
        <authorList>
            <person name="Song R."/>
            <person name="Chenine A.L."/>
            <person name="Ruprecht R.M."/>
        </authorList>
    </citation>
    <scope>NUCLEOTIDE SEQUENCE [LARGE SCALE GENOMIC DNA]</scope>
    <source>
        <strain evidence="2 3">CECT 8899</strain>
    </source>
</reference>
<dbReference type="Gene3D" id="3.20.20.150">
    <property type="entry name" value="Divalent-metal-dependent TIM barrel enzymes"/>
    <property type="match status" value="1"/>
</dbReference>
<dbReference type="Pfam" id="PF01261">
    <property type="entry name" value="AP_endonuc_2"/>
    <property type="match status" value="1"/>
</dbReference>
<dbReference type="InterPro" id="IPR050312">
    <property type="entry name" value="IolE/XylAMocC-like"/>
</dbReference>
<evidence type="ECO:0000259" key="1">
    <source>
        <dbReference type="Pfam" id="PF01261"/>
    </source>
</evidence>
<evidence type="ECO:0000313" key="2">
    <source>
        <dbReference type="EMBL" id="SMY08141.1"/>
    </source>
</evidence>
<evidence type="ECO:0000313" key="3">
    <source>
        <dbReference type="Proteomes" id="UP000201613"/>
    </source>
</evidence>
<organism evidence="2 3">
    <name type="scientific">Flavimaricola marinus</name>
    <dbReference type="NCBI Taxonomy" id="1819565"/>
    <lineage>
        <taxon>Bacteria</taxon>
        <taxon>Pseudomonadati</taxon>
        <taxon>Pseudomonadota</taxon>
        <taxon>Alphaproteobacteria</taxon>
        <taxon>Rhodobacterales</taxon>
        <taxon>Paracoccaceae</taxon>
        <taxon>Flavimaricola</taxon>
    </lineage>
</organism>
<sequence>MPTLSYQLYCSRNFPEIEDTLAMLAQTGFTECEGYGGLYGDLARLKNALDGTSMKMTSGHFGLDMVENDTAKALEVVKTLGVSRVYVPHLMPADRPTDAAGWAAFGKRLAEAGKPFNDAGVIFGWHNHDFELADLGGADRPLDLIAQGGDDVMLELDLAWVEKGGQSAVDWIKKYAGKITSVHVKDIAPAGECTDEDGWADVGHGTLDWTAINKALKAANVTHYVAEHDNPSDHARFAARSLATMKTF</sequence>
<dbReference type="PANTHER" id="PTHR12110:SF41">
    <property type="entry name" value="INOSOSE DEHYDRATASE"/>
    <property type="match status" value="1"/>
</dbReference>
<protein>
    <submittedName>
        <fullName evidence="2">Xylose isomerase-like TIM barrel</fullName>
    </submittedName>
</protein>
<dbReference type="InterPro" id="IPR013022">
    <property type="entry name" value="Xyl_isomerase-like_TIM-brl"/>
</dbReference>
<dbReference type="RefSeq" id="WP_093992348.1">
    <property type="nucleotide sequence ID" value="NZ_FXZK01000004.1"/>
</dbReference>
<dbReference type="Proteomes" id="UP000201613">
    <property type="component" value="Unassembled WGS sequence"/>
</dbReference>
<dbReference type="SUPFAM" id="SSF51658">
    <property type="entry name" value="Xylose isomerase-like"/>
    <property type="match status" value="1"/>
</dbReference>
<feature type="domain" description="Xylose isomerase-like TIM barrel" evidence="1">
    <location>
        <begin position="25"/>
        <end position="232"/>
    </location>
</feature>
<dbReference type="AlphaFoldDB" id="A0A238LET1"/>
<accession>A0A238LET1</accession>
<name>A0A238LET1_9RHOB</name>